<dbReference type="PANTHER" id="PTHR13457:SF1">
    <property type="entry name" value="HEAT REPEAT-CONTAINING PROTEIN 1"/>
    <property type="match status" value="1"/>
</dbReference>
<comment type="subunit">
    <text evidence="8">Component of the ribosomal small subunit (SSU) processome.</text>
</comment>
<dbReference type="SMART" id="SM01036">
    <property type="entry name" value="BP28CT"/>
    <property type="match status" value="1"/>
</dbReference>
<accession>A8PTH4</accession>
<evidence type="ECO:0000256" key="8">
    <source>
        <dbReference type="RuleBase" id="RU367065"/>
    </source>
</evidence>
<dbReference type="Pfam" id="PF08146">
    <property type="entry name" value="BP28CT"/>
    <property type="match status" value="1"/>
</dbReference>
<dbReference type="PANTHER" id="PTHR13457">
    <property type="entry name" value="BAP28"/>
    <property type="match status" value="1"/>
</dbReference>
<evidence type="ECO:0000313" key="11">
    <source>
        <dbReference type="Proteomes" id="UP000008837"/>
    </source>
</evidence>
<evidence type="ECO:0000256" key="4">
    <source>
        <dbReference type="ARBA" id="ARBA00022517"/>
    </source>
</evidence>
<dbReference type="GO" id="GO:0032040">
    <property type="term" value="C:small-subunit processome"/>
    <property type="evidence" value="ECO:0007669"/>
    <property type="project" value="TreeGrafter"/>
</dbReference>
<dbReference type="Pfam" id="PF23243">
    <property type="entry name" value="HEAT_HEATR1"/>
    <property type="match status" value="1"/>
</dbReference>
<dbReference type="InterPro" id="IPR016024">
    <property type="entry name" value="ARM-type_fold"/>
</dbReference>
<sequence>MSSSLASQLAGIRSHNAARLASSSALTARDSYLFTPRAAAEQDHLTVHALGVTGWEQLLDEDAVLASWPHGDLLFGERSIHTDRTTLPKQDNDEIDEAVRELLYLLGPVLLSRSAAKCLEWLIRRFRIHEYTSRELLRAFMPYHHTPQFARMLQVIPIEKYAEWQFLVPVKKAQSSLPTSLLVQALGSNLDVLRWIASNQAPVHVSVRRAHIPFWTSTLVQFCLLHRRANKRRHRADAQAILTVLVPEVLLLLDGTFDEEAVVGALMVLCTLSVAFPLSAKAVRGLIDAVSQLAASSAKPAVARAIVAACISMCASPDDVDDPLSYVATGRGVEESHRLLSESTVRALVQLPEFGAQIARALRTHDIEPFISQLLGSLASDVSFAPARSMLESVLDDDALPRVLSLRTCVSLMLAPHDDAWDARIALLARLRERHPSILDEALSVARNSDEARAWQVIQAVLHMQATGKVPTASDSQDTALWLGVQSADAHAQELALDHLLQAVGRGHVCGNDSLVRDAAETGFARGLVDVLYRHAAILVDAIGPSCLLDTITTRLHDESISAHERDLHLKFVTETLAPRAPALSQRVWRELLWSQLLRCGDGDSDTSARRYRRLIGGFVSCLEHVKEPMAQIASTTAARMSASKEASPLTWTLALSDALVRHLATCDEPTFLDEADFLCNAVIRSPISPGGALALLVIGQLLARALPPRVWVTLAYQATSIVHTQQLLAGQLDDVVMGDKADEAIMQQVLDKLSRRSVRLLGVQLMHTVLQHFPTSSMDASLFMDIQQRTKPLAQLILHMYQTLHAPGVGLTASVKLVPVLFERLDLSTFALLAGLWTTPGGHGQRSLPRQSLSLASLACALEEGSLVPPSSVSVRLMAMRHATLLARAASSKKRALDLQTLLPSLLVVLQDSVPVLRNAAAQLLGALDAWNAACGKDDREVYGFEQVYGVHSAPLQYLDTPTYAKYTSLLAKEAGAFVNDASFLATTHTSILRGSGKKEVLFRTKVLCYLMSHALCLPDLSMRMALFGMVRDVHAPCKLSTALPLVAEAVDAQKPMNPTYLQLLYETYDASAVPVLEDRKTHAFSLFLRSLRSDAPSGLQQVSLDALQHGLFVALRTDDKQKVYLTMAETLADPHVASVPNAGAVLRSFPLSDAVLVSVLRTLCDSLATDDDEPSSKRARSSSSSTSLDEHVQKTAIVLITVLESIQSRTLGMEAALVAALFDVVRTAISLSSTHLFNAEYLLQLAMQSLCNLFDHVTELPTDVAQVVRADTIVSAIKVSTNTQSINHAILLLARFARLDAELVLHNIMPIFTFVGLNVLQRDDRFTLSVVEQTLRSIMPAFVNAVRPQVINDKDARLALWCETRSLLRIFSDASTHIPRHRRHVFFRLLVDVLGADDFLAPVCMLLADRVAHRVSKAPSNSSALMQLPLGLMRAESFPVRVHALNQIWAEVMRLLHGSDDVFLAPVPRREYSDEHLSTLHQVHALLLFLQDAMYNVDPREAEQCADQLQQYAWHTLCLAPPDEVIQNALDKARTPVFQMLPTPTFLTLVLVLLRGQHEAPGVRGHIPSSLSSVQLQKAGLALLQSHAPLTTEERTAQAETLDAVHQALMAIFESHASSQLSMDALGALHTSIMHCVPAEHAHVAALMPQLLAHEAQPILLRALSDMVVRVGVRALSHLSRLVPYACQAVESASSLSRADGARDRDDDLCSAGLSMLTALFKTLAQFMHAYVERVVRLLCHPILQQHKDSSAQTRNAKRKVQDAVVKRMPAATVLEALASAWRDTDVSRTAILHLLQLAVRNMDKSAIATHYKAVYRFVLQAMDEQRHHKTAPAEQAPRKGEAVLPSVLRSVEVFVTLALKLSETQFRPLFLRTYDWALVDLLDQDAPGVQARALTLYTLVNSLFEHLHAMMAPFYAVLVDNALEILQQTLSRDTITATALWHQVARSVRLCAESDEGLFWNAARAKQFVPPLVAALQHETDQDTDGDVLVPATLLALAKAVPEDEFLRTLNTSLMSAASTNDVTSRVRALSVCASLWAGHGMALLTFVPETVAALSELLDDSDPRTSAAALQLRVHIEEALGEPLDSYLESTI</sequence>
<evidence type="ECO:0000256" key="5">
    <source>
        <dbReference type="ARBA" id="ARBA00022552"/>
    </source>
</evidence>
<dbReference type="Proteomes" id="UP000008837">
    <property type="component" value="Unassembled WGS sequence"/>
</dbReference>
<dbReference type="RefSeq" id="XP_001732650.1">
    <property type="nucleotide sequence ID" value="XM_001732598.1"/>
</dbReference>
<feature type="domain" description="BP28 C-terminal" evidence="9">
    <location>
        <begin position="1807"/>
        <end position="1962"/>
    </location>
</feature>
<protein>
    <recommendedName>
        <fullName evidence="3 8">U3 small nucleolar RNA-associated protein 10</fullName>
    </recommendedName>
</protein>
<keyword evidence="5 8" id="KW-0698">rRNA processing</keyword>
<dbReference type="SUPFAM" id="SSF48371">
    <property type="entry name" value="ARM repeat"/>
    <property type="match status" value="1"/>
</dbReference>
<proteinExistence type="inferred from homology"/>
<comment type="similarity">
    <text evidence="2 8">Belongs to the HEATR1/UTP10 family.</text>
</comment>
<evidence type="ECO:0000256" key="7">
    <source>
        <dbReference type="ARBA" id="ARBA00023274"/>
    </source>
</evidence>
<dbReference type="FunCoup" id="A8PTH4">
    <property type="interactions" value="581"/>
</dbReference>
<keyword evidence="7 8" id="KW-0687">Ribonucleoprotein</keyword>
<dbReference type="KEGG" id="mgl:MGL_0425"/>
<evidence type="ECO:0000256" key="3">
    <source>
        <dbReference type="ARBA" id="ARBA00015399"/>
    </source>
</evidence>
<dbReference type="GO" id="GO:0034455">
    <property type="term" value="C:t-UTP complex"/>
    <property type="evidence" value="ECO:0007669"/>
    <property type="project" value="TreeGrafter"/>
</dbReference>
<evidence type="ECO:0000313" key="10">
    <source>
        <dbReference type="EMBL" id="EDP45436.1"/>
    </source>
</evidence>
<dbReference type="InterPro" id="IPR011989">
    <property type="entry name" value="ARM-like"/>
</dbReference>
<comment type="subcellular location">
    <subcellularLocation>
        <location evidence="1 8">Nucleus</location>
        <location evidence="1 8">Nucleolus</location>
    </subcellularLocation>
</comment>
<evidence type="ECO:0000259" key="9">
    <source>
        <dbReference type="SMART" id="SM01036"/>
    </source>
</evidence>
<evidence type="ECO:0000256" key="1">
    <source>
        <dbReference type="ARBA" id="ARBA00004604"/>
    </source>
</evidence>
<keyword evidence="4 8" id="KW-0690">Ribosome biogenesis</keyword>
<evidence type="ECO:0000256" key="6">
    <source>
        <dbReference type="ARBA" id="ARBA00023242"/>
    </source>
</evidence>
<name>A8PTH4_MALGO</name>
<dbReference type="InterPro" id="IPR022125">
    <property type="entry name" value="U3snoRNP10_N"/>
</dbReference>
<gene>
    <name evidence="10" type="ORF">MGL_0425</name>
</gene>
<comment type="function">
    <text evidence="8">Involved in nucleolar processing of pre-18S ribosomal RNA.</text>
</comment>
<dbReference type="Pfam" id="PF12397">
    <property type="entry name" value="U3snoRNP10"/>
    <property type="match status" value="1"/>
</dbReference>
<dbReference type="InterPro" id="IPR040191">
    <property type="entry name" value="UTP10"/>
</dbReference>
<keyword evidence="6 8" id="KW-0539">Nucleus</keyword>
<dbReference type="GO" id="GO:0030515">
    <property type="term" value="F:snoRNA binding"/>
    <property type="evidence" value="ECO:0007669"/>
    <property type="project" value="TreeGrafter"/>
</dbReference>
<dbReference type="VEuPathDB" id="FungiDB:MGL_0425"/>
<dbReference type="GO" id="GO:0000462">
    <property type="term" value="P:maturation of SSU-rRNA from tricistronic rRNA transcript (SSU-rRNA, 5.8S rRNA, LSU-rRNA)"/>
    <property type="evidence" value="ECO:0007669"/>
    <property type="project" value="TreeGrafter"/>
</dbReference>
<keyword evidence="11" id="KW-1185">Reference proteome</keyword>
<dbReference type="GO" id="GO:0030686">
    <property type="term" value="C:90S preribosome"/>
    <property type="evidence" value="ECO:0007669"/>
    <property type="project" value="TreeGrafter"/>
</dbReference>
<dbReference type="InParanoid" id="A8PTH4"/>
<dbReference type="OMA" id="NDVMWKQ"/>
<dbReference type="GeneID" id="5856956"/>
<evidence type="ECO:0000256" key="2">
    <source>
        <dbReference type="ARBA" id="ARBA00010559"/>
    </source>
</evidence>
<comment type="caution">
    <text evidence="10">The sequence shown here is derived from an EMBL/GenBank/DDBJ whole genome shotgun (WGS) entry which is preliminary data.</text>
</comment>
<dbReference type="OrthoDB" id="31183at2759"/>
<dbReference type="InterPro" id="IPR012954">
    <property type="entry name" value="BP28_C_dom"/>
</dbReference>
<dbReference type="Gene3D" id="1.25.10.10">
    <property type="entry name" value="Leucine-rich Repeat Variant"/>
    <property type="match status" value="3"/>
</dbReference>
<dbReference type="GO" id="GO:0045943">
    <property type="term" value="P:positive regulation of transcription by RNA polymerase I"/>
    <property type="evidence" value="ECO:0007669"/>
    <property type="project" value="TreeGrafter"/>
</dbReference>
<dbReference type="STRING" id="425265.A8PTH4"/>
<dbReference type="InterPro" id="IPR056473">
    <property type="entry name" value="HEAT_Utp10/HEAT1"/>
</dbReference>
<organism evidence="10 11">
    <name type="scientific">Malassezia globosa (strain ATCC MYA-4612 / CBS 7966)</name>
    <name type="common">Dandruff-associated fungus</name>
    <dbReference type="NCBI Taxonomy" id="425265"/>
    <lineage>
        <taxon>Eukaryota</taxon>
        <taxon>Fungi</taxon>
        <taxon>Dikarya</taxon>
        <taxon>Basidiomycota</taxon>
        <taxon>Ustilaginomycotina</taxon>
        <taxon>Malasseziomycetes</taxon>
        <taxon>Malasseziales</taxon>
        <taxon>Malasseziaceae</taxon>
        <taxon>Malassezia</taxon>
    </lineage>
</organism>
<dbReference type="EMBL" id="AAYY01000001">
    <property type="protein sequence ID" value="EDP45436.1"/>
    <property type="molecule type" value="Genomic_DNA"/>
</dbReference>
<reference evidence="10 11" key="1">
    <citation type="journal article" date="2007" name="Proc. Natl. Acad. Sci. U.S.A.">
        <title>Dandruff-associated Malassezia genomes reveal convergent and divergent virulence traits shared with plant and human fungal pathogens.</title>
        <authorList>
            <person name="Xu J."/>
            <person name="Saunders C.W."/>
            <person name="Hu P."/>
            <person name="Grant R.A."/>
            <person name="Boekhout T."/>
            <person name="Kuramae E.E."/>
            <person name="Kronstad J.W."/>
            <person name="Deangelis Y.M."/>
            <person name="Reeder N.L."/>
            <person name="Johnstone K.R."/>
            <person name="Leland M."/>
            <person name="Fieno A.M."/>
            <person name="Begley W.M."/>
            <person name="Sun Y."/>
            <person name="Lacey M.P."/>
            <person name="Chaudhary T."/>
            <person name="Keough T."/>
            <person name="Chu L."/>
            <person name="Sears R."/>
            <person name="Yuan B."/>
            <person name="Dawson T.L.Jr."/>
        </authorList>
    </citation>
    <scope>NUCLEOTIDE SEQUENCE [LARGE SCALE GENOMIC DNA]</scope>
    <source>
        <strain evidence="11">ATCC MYA-4612 / CBS 7966</strain>
    </source>
</reference>